<dbReference type="SUPFAM" id="SSF46785">
    <property type="entry name" value="Winged helix' DNA-binding domain"/>
    <property type="match status" value="1"/>
</dbReference>
<dbReference type="Pfam" id="PF07729">
    <property type="entry name" value="FCD"/>
    <property type="match status" value="1"/>
</dbReference>
<dbReference type="Gene3D" id="1.10.10.10">
    <property type="entry name" value="Winged helix-like DNA-binding domain superfamily/Winged helix DNA-binding domain"/>
    <property type="match status" value="1"/>
</dbReference>
<keyword evidence="2" id="KW-0238">DNA-binding</keyword>
<keyword evidence="6" id="KW-1185">Reference proteome</keyword>
<accession>A0ABU3SA91</accession>
<keyword evidence="3" id="KW-0804">Transcription</keyword>
<dbReference type="CDD" id="cd07377">
    <property type="entry name" value="WHTH_GntR"/>
    <property type="match status" value="1"/>
</dbReference>
<dbReference type="SUPFAM" id="SSF48008">
    <property type="entry name" value="GntR ligand-binding domain-like"/>
    <property type="match status" value="1"/>
</dbReference>
<dbReference type="EMBL" id="JAWDID010000022">
    <property type="protein sequence ID" value="MDU0341280.1"/>
    <property type="molecule type" value="Genomic_DNA"/>
</dbReference>
<dbReference type="Gene3D" id="1.20.120.530">
    <property type="entry name" value="GntR ligand-binding domain-like"/>
    <property type="match status" value="1"/>
</dbReference>
<dbReference type="Proteomes" id="UP001254257">
    <property type="component" value="Unassembled WGS sequence"/>
</dbReference>
<reference evidence="5 6" key="1">
    <citation type="submission" date="2023-09" db="EMBL/GenBank/DDBJ databases">
        <title>Whole genome shotgun sequencing (WGS) of Bosea sp. ZW T0_25, isolated from stored onions (Allium cepa).</title>
        <authorList>
            <person name="Stoll D.A."/>
            <person name="Huch M."/>
        </authorList>
    </citation>
    <scope>NUCLEOTIDE SEQUENCE [LARGE SCALE GENOMIC DNA]</scope>
    <source>
        <strain evidence="5 6">ZW T0_25</strain>
    </source>
</reference>
<dbReference type="InterPro" id="IPR008920">
    <property type="entry name" value="TF_FadR/GntR_C"/>
</dbReference>
<comment type="caution">
    <text evidence="5">The sequence shown here is derived from an EMBL/GenBank/DDBJ whole genome shotgun (WGS) entry which is preliminary data.</text>
</comment>
<proteinExistence type="predicted"/>
<evidence type="ECO:0000256" key="3">
    <source>
        <dbReference type="ARBA" id="ARBA00023163"/>
    </source>
</evidence>
<sequence>MARDGGGGSGPSDKVGQICRALRRAIIEQALEPGEKLPEDALGERFGVSRTIARHALGQLAAEGLVELRRNRIAVVATPSWQEARDTFDIRIELERLVVRQLAGRLSKSQVATLRAHVDAEDAARSGPDAVSIRLATEFHILLATMTESPILIRYVSEIAYRCCLTLSLFSRPHSSECGINEHRQLIDALEAGDAEAVASLMHHHLDSVAERALVAHAKPRGRDIMDILAPYAETAPAAPPSGRKRRLSAAE</sequence>
<keyword evidence="1" id="KW-0805">Transcription regulation</keyword>
<evidence type="ECO:0000256" key="2">
    <source>
        <dbReference type="ARBA" id="ARBA00023125"/>
    </source>
</evidence>
<dbReference type="InterPro" id="IPR036388">
    <property type="entry name" value="WH-like_DNA-bd_sf"/>
</dbReference>
<dbReference type="PANTHER" id="PTHR43537">
    <property type="entry name" value="TRANSCRIPTIONAL REGULATOR, GNTR FAMILY"/>
    <property type="match status" value="1"/>
</dbReference>
<evidence type="ECO:0000259" key="4">
    <source>
        <dbReference type="PROSITE" id="PS50949"/>
    </source>
</evidence>
<evidence type="ECO:0000313" key="6">
    <source>
        <dbReference type="Proteomes" id="UP001254257"/>
    </source>
</evidence>
<dbReference type="InterPro" id="IPR000524">
    <property type="entry name" value="Tscrpt_reg_HTH_GntR"/>
</dbReference>
<evidence type="ECO:0000256" key="1">
    <source>
        <dbReference type="ARBA" id="ARBA00023015"/>
    </source>
</evidence>
<dbReference type="PANTHER" id="PTHR43537:SF53">
    <property type="entry name" value="HTH-TYPE TRANSCRIPTIONAL REPRESSOR NANR"/>
    <property type="match status" value="1"/>
</dbReference>
<dbReference type="RefSeq" id="WP_316019171.1">
    <property type="nucleotide sequence ID" value="NZ_JAWDID010000022.1"/>
</dbReference>
<dbReference type="SMART" id="SM00345">
    <property type="entry name" value="HTH_GNTR"/>
    <property type="match status" value="1"/>
</dbReference>
<dbReference type="InterPro" id="IPR036390">
    <property type="entry name" value="WH_DNA-bd_sf"/>
</dbReference>
<name>A0ABU3SA91_9HYPH</name>
<dbReference type="Pfam" id="PF00392">
    <property type="entry name" value="GntR"/>
    <property type="match status" value="1"/>
</dbReference>
<gene>
    <name evidence="5" type="ORF">RKE40_15380</name>
</gene>
<organism evidence="5 6">
    <name type="scientific">Bosea rubneri</name>
    <dbReference type="NCBI Taxonomy" id="3075434"/>
    <lineage>
        <taxon>Bacteria</taxon>
        <taxon>Pseudomonadati</taxon>
        <taxon>Pseudomonadota</taxon>
        <taxon>Alphaproteobacteria</taxon>
        <taxon>Hyphomicrobiales</taxon>
        <taxon>Boseaceae</taxon>
        <taxon>Bosea</taxon>
    </lineage>
</organism>
<evidence type="ECO:0000313" key="5">
    <source>
        <dbReference type="EMBL" id="MDU0341280.1"/>
    </source>
</evidence>
<dbReference type="SMART" id="SM00895">
    <property type="entry name" value="FCD"/>
    <property type="match status" value="1"/>
</dbReference>
<dbReference type="InterPro" id="IPR011711">
    <property type="entry name" value="GntR_C"/>
</dbReference>
<dbReference type="PROSITE" id="PS50949">
    <property type="entry name" value="HTH_GNTR"/>
    <property type="match status" value="1"/>
</dbReference>
<feature type="domain" description="HTH gntR-type" evidence="4">
    <location>
        <begin position="12"/>
        <end position="79"/>
    </location>
</feature>
<protein>
    <submittedName>
        <fullName evidence="5">GntR family transcriptional regulator</fullName>
    </submittedName>
</protein>